<sequence>MLKEITEFSTDEIPRYVKLTLMSMDVINTAFSINANIAYEGLYQFMLPLFVVLYTGPLCGNFVTQFFKPTQDNLIAYFVGAMVFTFLKNYPKFRRLTIVAHIFMKILLVSAFKNDTKPIFLNIFWFLICSFVGSITYKLVVGIKNVIKMGEKEFKEIFGIVICVLLAKYFELSDLFISLMVILMCISVGIELKDCCCYRMTKSLKKPITSNDKQDEEVENYNKENSESFIDKEEEEEKKDESNNYEEIETEDIIEEIHPAPKKRGRPRKTSIISQPASVTSTKRKTAAKKSLKD</sequence>
<gene>
    <name evidence="3" type="ORF">EDEG_03540</name>
</gene>
<feature type="transmembrane region" description="Helical" evidence="2">
    <location>
        <begin position="73"/>
        <end position="89"/>
    </location>
</feature>
<keyword evidence="4" id="KW-1185">Reference proteome</keyword>
<comment type="caution">
    <text evidence="3">The sequence shown here is derived from an EMBL/GenBank/DDBJ whole genome shotgun (WGS) entry which is preliminary data.</text>
</comment>
<evidence type="ECO:0000256" key="2">
    <source>
        <dbReference type="SAM" id="Phobius"/>
    </source>
</evidence>
<keyword evidence="2" id="KW-0472">Membrane</keyword>
<keyword evidence="2" id="KW-0812">Transmembrane</keyword>
<organism evidence="3 4">
    <name type="scientific">Edhazardia aedis (strain USNM 41457)</name>
    <name type="common">Microsporidian parasite</name>
    <dbReference type="NCBI Taxonomy" id="1003232"/>
    <lineage>
        <taxon>Eukaryota</taxon>
        <taxon>Fungi</taxon>
        <taxon>Fungi incertae sedis</taxon>
        <taxon>Microsporidia</taxon>
        <taxon>Edhazardia</taxon>
    </lineage>
</organism>
<evidence type="ECO:0000313" key="4">
    <source>
        <dbReference type="Proteomes" id="UP000003163"/>
    </source>
</evidence>
<name>J9DHD5_EDHAE</name>
<accession>J9DHD5</accession>
<keyword evidence="2" id="KW-1133">Transmembrane helix</keyword>
<dbReference type="VEuPathDB" id="MicrosporidiaDB:EDEG_03540"/>
<feature type="transmembrane region" description="Helical" evidence="2">
    <location>
        <begin position="45"/>
        <end position="67"/>
    </location>
</feature>
<dbReference type="HOGENOM" id="CLU_946740_0_0_1"/>
<reference evidence="3 4" key="1">
    <citation type="submission" date="2011-08" db="EMBL/GenBank/DDBJ databases">
        <authorList>
            <person name="Liu Z.J."/>
            <person name="Shi F.L."/>
            <person name="Lu J.Q."/>
            <person name="Li M."/>
            <person name="Wang Z.L."/>
        </authorList>
    </citation>
    <scope>NUCLEOTIDE SEQUENCE [LARGE SCALE GENOMIC DNA]</scope>
    <source>
        <strain evidence="3 4">USNM 41457</strain>
    </source>
</reference>
<proteinExistence type="predicted"/>
<evidence type="ECO:0000256" key="1">
    <source>
        <dbReference type="SAM" id="MobiDB-lite"/>
    </source>
</evidence>
<feature type="compositionally biased region" description="Basic residues" evidence="1">
    <location>
        <begin position="282"/>
        <end position="294"/>
    </location>
</feature>
<evidence type="ECO:0000313" key="3">
    <source>
        <dbReference type="EMBL" id="EJW02015.1"/>
    </source>
</evidence>
<dbReference type="AlphaFoldDB" id="J9DHD5"/>
<feature type="compositionally biased region" description="Basic residues" evidence="1">
    <location>
        <begin position="260"/>
        <end position="269"/>
    </location>
</feature>
<dbReference type="Proteomes" id="UP000003163">
    <property type="component" value="Unassembled WGS sequence"/>
</dbReference>
<dbReference type="InParanoid" id="J9DHD5"/>
<dbReference type="EMBL" id="AFBI03000096">
    <property type="protein sequence ID" value="EJW02015.1"/>
    <property type="molecule type" value="Genomic_DNA"/>
</dbReference>
<feature type="transmembrane region" description="Helical" evidence="2">
    <location>
        <begin position="176"/>
        <end position="196"/>
    </location>
</feature>
<feature type="transmembrane region" description="Helical" evidence="2">
    <location>
        <begin position="119"/>
        <end position="141"/>
    </location>
</feature>
<protein>
    <submittedName>
        <fullName evidence="3">Uncharacterized protein</fullName>
    </submittedName>
</protein>
<feature type="region of interest" description="Disordered" evidence="1">
    <location>
        <begin position="209"/>
        <end position="294"/>
    </location>
</feature>
<feature type="compositionally biased region" description="Basic and acidic residues" evidence="1">
    <location>
        <begin position="220"/>
        <end position="231"/>
    </location>
</feature>
<reference evidence="4" key="2">
    <citation type="submission" date="2015-07" db="EMBL/GenBank/DDBJ databases">
        <title>Contrasting host-pathogen interactions and genome evolution in two generalist and specialist microsporidian pathogens of mosquitoes.</title>
        <authorList>
            <consortium name="The Broad Institute Genomics Platform"/>
            <consortium name="The Broad Institute Genome Sequencing Center for Infectious Disease"/>
            <person name="Cuomo C.A."/>
            <person name="Sanscrainte N.D."/>
            <person name="Goldberg J.M."/>
            <person name="Heiman D."/>
            <person name="Young S."/>
            <person name="Zeng Q."/>
            <person name="Becnel J.J."/>
            <person name="Birren B.W."/>
        </authorList>
    </citation>
    <scope>NUCLEOTIDE SEQUENCE [LARGE SCALE GENOMIC DNA]</scope>
    <source>
        <strain evidence="4">USNM 41457</strain>
    </source>
</reference>
<feature type="compositionally biased region" description="Acidic residues" evidence="1">
    <location>
        <begin position="232"/>
        <end position="254"/>
    </location>
</feature>